<feature type="domain" description="DUF4333" evidence="3">
    <location>
        <begin position="59"/>
        <end position="125"/>
    </location>
</feature>
<sequence>MRKGGMKVGILTGFCAVACVSMVGCSSSDESSTAEPTTTGSASQIDTTGSSSTAPEGNMDGKSGMSKQLLAKSVSEELTKSTGRTPDEVRCEGMLVAEPGATQTCALRAGSSWLPVNVTATNVQGNGEVEFTASVGKSPIPEPAY</sequence>
<evidence type="ECO:0000256" key="1">
    <source>
        <dbReference type="SAM" id="MobiDB-lite"/>
    </source>
</evidence>
<reference evidence="4" key="1">
    <citation type="submission" date="2012-02" db="EMBL/GenBank/DDBJ databases">
        <title>Whole genome shotgun sequence of Gordonia otitidis NBRC 100426.</title>
        <authorList>
            <person name="Yoshida I."/>
            <person name="Hosoyama A."/>
            <person name="Tsuchikane K."/>
            <person name="Katsumata H."/>
            <person name="Yamazaki S."/>
            <person name="Fujita N."/>
        </authorList>
    </citation>
    <scope>NUCLEOTIDE SEQUENCE [LARGE SCALE GENOMIC DNA]</scope>
    <source>
        <strain evidence="4">NBRC 100426</strain>
    </source>
</reference>
<proteinExistence type="predicted"/>
<dbReference type="Proteomes" id="UP000005038">
    <property type="component" value="Unassembled WGS sequence"/>
</dbReference>
<dbReference type="PROSITE" id="PS51257">
    <property type="entry name" value="PROKAR_LIPOPROTEIN"/>
    <property type="match status" value="1"/>
</dbReference>
<dbReference type="EMBL" id="BAFB01000035">
    <property type="protein sequence ID" value="GAB32956.1"/>
    <property type="molecule type" value="Genomic_DNA"/>
</dbReference>
<keyword evidence="2" id="KW-0732">Signal</keyword>
<name>H5THJ8_GORO1</name>
<feature type="region of interest" description="Disordered" evidence="1">
    <location>
        <begin position="28"/>
        <end position="86"/>
    </location>
</feature>
<protein>
    <recommendedName>
        <fullName evidence="3">DUF4333 domain-containing protein</fullName>
    </recommendedName>
</protein>
<keyword evidence="5" id="KW-1185">Reference proteome</keyword>
<dbReference type="OrthoDB" id="3568721at2"/>
<gene>
    <name evidence="4" type="ORF">GOOTI_035_00050</name>
</gene>
<evidence type="ECO:0000313" key="5">
    <source>
        <dbReference type="Proteomes" id="UP000005038"/>
    </source>
</evidence>
<feature type="signal peptide" evidence="2">
    <location>
        <begin position="1"/>
        <end position="18"/>
    </location>
</feature>
<feature type="chain" id="PRO_5038388117" description="DUF4333 domain-containing protein" evidence="2">
    <location>
        <begin position="19"/>
        <end position="145"/>
    </location>
</feature>
<feature type="compositionally biased region" description="Basic and acidic residues" evidence="1">
    <location>
        <begin position="74"/>
        <end position="86"/>
    </location>
</feature>
<accession>H5THJ8</accession>
<organism evidence="4 5">
    <name type="scientific">Gordonia otitidis (strain DSM 44809 / CCUG 52243 / JCM 12355 / NBRC 100426 / IFM 10032)</name>
    <dbReference type="NCBI Taxonomy" id="1108044"/>
    <lineage>
        <taxon>Bacteria</taxon>
        <taxon>Bacillati</taxon>
        <taxon>Actinomycetota</taxon>
        <taxon>Actinomycetes</taxon>
        <taxon>Mycobacteriales</taxon>
        <taxon>Gordoniaceae</taxon>
        <taxon>Gordonia</taxon>
    </lineage>
</organism>
<evidence type="ECO:0000256" key="2">
    <source>
        <dbReference type="SAM" id="SignalP"/>
    </source>
</evidence>
<dbReference type="InterPro" id="IPR025637">
    <property type="entry name" value="DUF4333"/>
</dbReference>
<evidence type="ECO:0000259" key="3">
    <source>
        <dbReference type="Pfam" id="PF14230"/>
    </source>
</evidence>
<feature type="compositionally biased region" description="Polar residues" evidence="1">
    <location>
        <begin position="28"/>
        <end position="55"/>
    </location>
</feature>
<comment type="caution">
    <text evidence="4">The sequence shown here is derived from an EMBL/GenBank/DDBJ whole genome shotgun (WGS) entry which is preliminary data.</text>
</comment>
<dbReference type="Pfam" id="PF14230">
    <property type="entry name" value="DUF4333"/>
    <property type="match status" value="1"/>
</dbReference>
<evidence type="ECO:0000313" key="4">
    <source>
        <dbReference type="EMBL" id="GAB32956.1"/>
    </source>
</evidence>
<dbReference type="RefSeq" id="WP_007237217.1">
    <property type="nucleotide sequence ID" value="NZ_BAFB01000035.1"/>
</dbReference>
<dbReference type="AlphaFoldDB" id="H5THJ8"/>